<evidence type="ECO:0000313" key="5">
    <source>
        <dbReference type="Proteomes" id="UP000252167"/>
    </source>
</evidence>
<dbReference type="CDD" id="cd01310">
    <property type="entry name" value="TatD_DNAse"/>
    <property type="match status" value="1"/>
</dbReference>
<proteinExistence type="predicted"/>
<dbReference type="GO" id="GO:0046872">
    <property type="term" value="F:metal ion binding"/>
    <property type="evidence" value="ECO:0007669"/>
    <property type="project" value="UniProtKB-KW"/>
</dbReference>
<dbReference type="Gene3D" id="3.20.20.140">
    <property type="entry name" value="Metal-dependent hydrolases"/>
    <property type="match status" value="1"/>
</dbReference>
<dbReference type="Proteomes" id="UP000252167">
    <property type="component" value="Unassembled WGS sequence"/>
</dbReference>
<evidence type="ECO:0000313" key="4">
    <source>
        <dbReference type="EMBL" id="RBM02865.1"/>
    </source>
</evidence>
<dbReference type="NCBIfam" id="TIGR00010">
    <property type="entry name" value="YchF/TatD family DNA exonuclease"/>
    <property type="match status" value="1"/>
</dbReference>
<dbReference type="PANTHER" id="PTHR46124">
    <property type="entry name" value="D-AMINOACYL-TRNA DEACYLASE"/>
    <property type="match status" value="1"/>
</dbReference>
<dbReference type="Pfam" id="PF01026">
    <property type="entry name" value="TatD_DNase"/>
    <property type="match status" value="1"/>
</dbReference>
<dbReference type="InterPro" id="IPR001130">
    <property type="entry name" value="TatD-like"/>
</dbReference>
<dbReference type="InterPro" id="IPR015991">
    <property type="entry name" value="TatD/YcfH-like"/>
</dbReference>
<keyword evidence="1" id="KW-0479">Metal-binding</keyword>
<evidence type="ECO:0000256" key="3">
    <source>
        <dbReference type="SAM" id="MobiDB-lite"/>
    </source>
</evidence>
<dbReference type="PANTHER" id="PTHR46124:SF2">
    <property type="entry name" value="D-AMINOACYL-TRNA DEACYLASE"/>
    <property type="match status" value="1"/>
</dbReference>
<dbReference type="EMBL" id="POAF01000002">
    <property type="protein sequence ID" value="RBM02865.1"/>
    <property type="molecule type" value="Genomic_DNA"/>
</dbReference>
<name>A0A365YJI2_9MICC</name>
<keyword evidence="5" id="KW-1185">Reference proteome</keyword>
<dbReference type="AlphaFoldDB" id="A0A365YJI2"/>
<keyword evidence="2" id="KW-0378">Hydrolase</keyword>
<evidence type="ECO:0000256" key="1">
    <source>
        <dbReference type="ARBA" id="ARBA00022723"/>
    </source>
</evidence>
<dbReference type="SUPFAM" id="SSF51556">
    <property type="entry name" value="Metallo-dependent hydrolases"/>
    <property type="match status" value="1"/>
</dbReference>
<dbReference type="GO" id="GO:0005829">
    <property type="term" value="C:cytosol"/>
    <property type="evidence" value="ECO:0007669"/>
    <property type="project" value="TreeGrafter"/>
</dbReference>
<protein>
    <submittedName>
        <fullName evidence="4">Deoxyribonuclease</fullName>
    </submittedName>
</protein>
<feature type="region of interest" description="Disordered" evidence="3">
    <location>
        <begin position="1"/>
        <end position="74"/>
    </location>
</feature>
<gene>
    <name evidence="4" type="ORF">C1H84_05415</name>
</gene>
<reference evidence="4 5" key="1">
    <citation type="submission" date="2018-01" db="EMBL/GenBank/DDBJ databases">
        <title>Glutamicibacter soli strain NHPC-3 Whole genome sequence and assembly.</title>
        <authorList>
            <person name="Choudhury P."/>
            <person name="Gupta D."/>
            <person name="Sengupta K."/>
            <person name="Jawed A."/>
            <person name="Sultana N."/>
            <person name="Saha P."/>
        </authorList>
    </citation>
    <scope>NUCLEOTIDE SEQUENCE [LARGE SCALE GENOMIC DNA]</scope>
    <source>
        <strain evidence="4 5">NHPC-3</strain>
    </source>
</reference>
<dbReference type="GO" id="GO:0016788">
    <property type="term" value="F:hydrolase activity, acting on ester bonds"/>
    <property type="evidence" value="ECO:0007669"/>
    <property type="project" value="InterPro"/>
</dbReference>
<comment type="caution">
    <text evidence="4">The sequence shown here is derived from an EMBL/GenBank/DDBJ whole genome shotgun (WGS) entry which is preliminary data.</text>
</comment>
<dbReference type="FunFam" id="3.20.20.140:FF:000005">
    <property type="entry name" value="TatD family hydrolase"/>
    <property type="match status" value="1"/>
</dbReference>
<organism evidence="4 5">
    <name type="scientific">Glutamicibacter soli</name>
    <dbReference type="NCBI Taxonomy" id="453836"/>
    <lineage>
        <taxon>Bacteria</taxon>
        <taxon>Bacillati</taxon>
        <taxon>Actinomycetota</taxon>
        <taxon>Actinomycetes</taxon>
        <taxon>Micrococcales</taxon>
        <taxon>Micrococcaceae</taxon>
        <taxon>Glutamicibacter</taxon>
    </lineage>
</organism>
<sequence>MTGGPSARKTSGCEGPAVPAKNEATNSGDIYAGIPTAYRPDAQQAAAADGERGRSGTNEKGGSKRNLRYPEAPDPLPVAVVDNHTHLDFLDGEVRVEAADALAAAAAVGVKGLIQVGCDVESSEYAVKAANDFPNVLAAVAIHPNDAARLAEHGALDGAIARIEQLAADGRVRAIGETGLDYFRTGEEGHGAQEYSFREHLRIAVEQEKALQIHDRDAHDDVVRILKDSTLPERVVFHCFSGGAELARICNENGWYMSFAGAVTFKNSHELREALSLAKPELLLVETDAPFLTPHPFRGRPNASYMIPYTVRFMAETRGAQLAEFCAQLEVNTREVYGAF</sequence>
<dbReference type="InterPro" id="IPR032466">
    <property type="entry name" value="Metal_Hydrolase"/>
</dbReference>
<accession>A0A365YJI2</accession>
<evidence type="ECO:0000256" key="2">
    <source>
        <dbReference type="ARBA" id="ARBA00022801"/>
    </source>
</evidence>
<dbReference type="GO" id="GO:0004536">
    <property type="term" value="F:DNA nuclease activity"/>
    <property type="evidence" value="ECO:0007669"/>
    <property type="project" value="InterPro"/>
</dbReference>